<evidence type="ECO:0000313" key="1">
    <source>
        <dbReference type="EMBL" id="NJB71499.1"/>
    </source>
</evidence>
<organism evidence="1 2">
    <name type="scientific">Saonia flava</name>
    <dbReference type="NCBI Taxonomy" id="523696"/>
    <lineage>
        <taxon>Bacteria</taxon>
        <taxon>Pseudomonadati</taxon>
        <taxon>Bacteroidota</taxon>
        <taxon>Flavobacteriia</taxon>
        <taxon>Flavobacteriales</taxon>
        <taxon>Flavobacteriaceae</taxon>
        <taxon>Saonia</taxon>
    </lineage>
</organism>
<reference evidence="1 2" key="1">
    <citation type="submission" date="2020-03" db="EMBL/GenBank/DDBJ databases">
        <title>Genomic Encyclopedia of Type Strains, Phase IV (KMG-IV): sequencing the most valuable type-strain genomes for metagenomic binning, comparative biology and taxonomic classification.</title>
        <authorList>
            <person name="Goeker M."/>
        </authorList>
    </citation>
    <scope>NUCLEOTIDE SEQUENCE [LARGE SCALE GENOMIC DNA]</scope>
    <source>
        <strain evidence="1 2">DSM 29762</strain>
    </source>
</reference>
<evidence type="ECO:0000313" key="2">
    <source>
        <dbReference type="Proteomes" id="UP000590442"/>
    </source>
</evidence>
<dbReference type="Proteomes" id="UP000590442">
    <property type="component" value="Unassembled WGS sequence"/>
</dbReference>
<dbReference type="RefSeq" id="WP_167963325.1">
    <property type="nucleotide sequence ID" value="NZ_JAATJJ010000001.1"/>
</dbReference>
<gene>
    <name evidence="1" type="ORF">GGR42_001961</name>
</gene>
<sequence>MDRIEKIKFEIKVYRCFFSFILIILVGCKRESKIYKIDKRSNLGISLIEHPYVFEGEDYEVNSFFVHKDLNTNEYVLNLSLMGNVSQFSKNHRAFIHGFKNWSDSDKKINLVMNNPKTKGDSVVFCKTLTLKKDSLFERMNFGVEDKITKQRIFVLTLKNVDLHEFIH</sequence>
<dbReference type="EMBL" id="JAATJJ010000001">
    <property type="protein sequence ID" value="NJB71499.1"/>
    <property type="molecule type" value="Genomic_DNA"/>
</dbReference>
<dbReference type="PROSITE" id="PS51257">
    <property type="entry name" value="PROKAR_LIPOPROTEIN"/>
    <property type="match status" value="1"/>
</dbReference>
<accession>A0A846R3V6</accession>
<dbReference type="AlphaFoldDB" id="A0A846R3V6"/>
<keyword evidence="2" id="KW-1185">Reference proteome</keyword>
<protein>
    <recommendedName>
        <fullName evidence="3">Lipoprotein</fullName>
    </recommendedName>
</protein>
<evidence type="ECO:0008006" key="3">
    <source>
        <dbReference type="Google" id="ProtNLM"/>
    </source>
</evidence>
<proteinExistence type="predicted"/>
<name>A0A846R3V6_9FLAO</name>
<comment type="caution">
    <text evidence="1">The sequence shown here is derived from an EMBL/GenBank/DDBJ whole genome shotgun (WGS) entry which is preliminary data.</text>
</comment>